<keyword evidence="2" id="KW-0812">Transmembrane</keyword>
<keyword evidence="6" id="KW-1185">Reference proteome</keyword>
<accession>A0A4W5LIT9</accession>
<dbReference type="SMART" id="SM00409">
    <property type="entry name" value="IG"/>
    <property type="match status" value="1"/>
</dbReference>
<reference evidence="5" key="2">
    <citation type="submission" date="2025-08" db="UniProtKB">
        <authorList>
            <consortium name="Ensembl"/>
        </authorList>
    </citation>
    <scope>IDENTIFICATION</scope>
</reference>
<dbReference type="GO" id="GO:0005886">
    <property type="term" value="C:plasma membrane"/>
    <property type="evidence" value="ECO:0007669"/>
    <property type="project" value="TreeGrafter"/>
</dbReference>
<dbReference type="AlphaFoldDB" id="A0A4W5LIT9"/>
<organism evidence="5 6">
    <name type="scientific">Hucho hucho</name>
    <name type="common">huchen</name>
    <dbReference type="NCBI Taxonomy" id="62062"/>
    <lineage>
        <taxon>Eukaryota</taxon>
        <taxon>Metazoa</taxon>
        <taxon>Chordata</taxon>
        <taxon>Craniata</taxon>
        <taxon>Vertebrata</taxon>
        <taxon>Euteleostomi</taxon>
        <taxon>Actinopterygii</taxon>
        <taxon>Neopterygii</taxon>
        <taxon>Teleostei</taxon>
        <taxon>Protacanthopterygii</taxon>
        <taxon>Salmoniformes</taxon>
        <taxon>Salmonidae</taxon>
        <taxon>Salmoninae</taxon>
        <taxon>Hucho</taxon>
    </lineage>
</organism>
<protein>
    <recommendedName>
        <fullName evidence="4">Immunoglobulin domain-containing protein</fullName>
    </recommendedName>
</protein>
<evidence type="ECO:0000313" key="5">
    <source>
        <dbReference type="Ensembl" id="ENSHHUP00000025794.1"/>
    </source>
</evidence>
<dbReference type="InterPro" id="IPR050671">
    <property type="entry name" value="CD300_family_receptors"/>
</dbReference>
<dbReference type="InterPro" id="IPR013783">
    <property type="entry name" value="Ig-like_fold"/>
</dbReference>
<dbReference type="InterPro" id="IPR036179">
    <property type="entry name" value="Ig-like_dom_sf"/>
</dbReference>
<evidence type="ECO:0000256" key="2">
    <source>
        <dbReference type="ARBA" id="ARBA00022692"/>
    </source>
</evidence>
<reference evidence="6" key="1">
    <citation type="submission" date="2018-06" db="EMBL/GenBank/DDBJ databases">
        <title>Genome assembly of Danube salmon.</title>
        <authorList>
            <person name="Macqueen D.J."/>
            <person name="Gundappa M.K."/>
        </authorList>
    </citation>
    <scope>NUCLEOTIDE SEQUENCE [LARGE SCALE GENOMIC DNA]</scope>
</reference>
<evidence type="ECO:0000259" key="4">
    <source>
        <dbReference type="SMART" id="SM00409"/>
    </source>
</evidence>
<proteinExistence type="predicted"/>
<dbReference type="InterPro" id="IPR003599">
    <property type="entry name" value="Ig_sub"/>
</dbReference>
<dbReference type="Pfam" id="PF07686">
    <property type="entry name" value="V-set"/>
    <property type="match status" value="1"/>
</dbReference>
<dbReference type="SUPFAM" id="SSF48726">
    <property type="entry name" value="Immunoglobulin"/>
    <property type="match status" value="1"/>
</dbReference>
<reference evidence="5" key="3">
    <citation type="submission" date="2025-09" db="UniProtKB">
        <authorList>
            <consortium name="Ensembl"/>
        </authorList>
    </citation>
    <scope>IDENTIFICATION</scope>
</reference>
<evidence type="ECO:0000256" key="1">
    <source>
        <dbReference type="ARBA" id="ARBA00004370"/>
    </source>
</evidence>
<feature type="domain" description="Immunoglobulin" evidence="4">
    <location>
        <begin position="24"/>
        <end position="109"/>
    </location>
</feature>
<dbReference type="PANTHER" id="PTHR11860">
    <property type="entry name" value="POLYMERIC-IMMUNOGLOBULIN RECEPTOR"/>
    <property type="match status" value="1"/>
</dbReference>
<dbReference type="GeneTree" id="ENSGT01100000264611"/>
<evidence type="ECO:0000313" key="6">
    <source>
        <dbReference type="Proteomes" id="UP000314982"/>
    </source>
</evidence>
<dbReference type="Gene3D" id="2.60.40.10">
    <property type="entry name" value="Immunoglobulins"/>
    <property type="match status" value="1"/>
</dbReference>
<name>A0A4W5LIT9_9TELE</name>
<sequence>VLRSSFCLLFSQLRRINKYVYWKHRCVLVREATIRCNYPENYENSIKFFCKEDSQQNYKNKGRFSILNTISGFFTVTITRLEKSDSGKYWCGVNRLLKDTYTEVHLKVTDGKFTLNRYWYLVIINCGEAS</sequence>
<keyword evidence="3" id="KW-0472">Membrane</keyword>
<evidence type="ECO:0000256" key="3">
    <source>
        <dbReference type="ARBA" id="ARBA00023136"/>
    </source>
</evidence>
<dbReference type="PANTHER" id="PTHR11860:SF118">
    <property type="entry name" value="CMRF35-LIKE MOLECULE 3-RELATED"/>
    <property type="match status" value="1"/>
</dbReference>
<dbReference type="Ensembl" id="ENSHHUT00000026813.1">
    <property type="protein sequence ID" value="ENSHHUP00000025794.1"/>
    <property type="gene ID" value="ENSHHUG00000016273.1"/>
</dbReference>
<dbReference type="GO" id="GO:0004888">
    <property type="term" value="F:transmembrane signaling receptor activity"/>
    <property type="evidence" value="ECO:0007669"/>
    <property type="project" value="TreeGrafter"/>
</dbReference>
<dbReference type="InterPro" id="IPR013106">
    <property type="entry name" value="Ig_V-set"/>
</dbReference>
<comment type="subcellular location">
    <subcellularLocation>
        <location evidence="1">Membrane</location>
    </subcellularLocation>
</comment>
<dbReference type="Proteomes" id="UP000314982">
    <property type="component" value="Unassembled WGS sequence"/>
</dbReference>